<dbReference type="InterPro" id="IPR058751">
    <property type="entry name" value="RDRP_helical"/>
</dbReference>
<keyword evidence="4 8" id="KW-0548">Nucleotidyltransferase</keyword>
<dbReference type="EC" id="2.7.7.48" evidence="8"/>
<comment type="caution">
    <text evidence="16">The sequence shown here is derived from an EMBL/GenBank/DDBJ whole genome shotgun (WGS) entry which is preliminary data.</text>
</comment>
<evidence type="ECO:0000256" key="5">
    <source>
        <dbReference type="ARBA" id="ARBA00022884"/>
    </source>
</evidence>
<dbReference type="InterPro" id="IPR057596">
    <property type="entry name" value="RDRP_core"/>
</dbReference>
<comment type="function">
    <text evidence="8">Probably involved in the RNA silencing pathway and required for the generation of small interfering RNAs (siRNAs).</text>
</comment>
<dbReference type="Pfam" id="PF05183">
    <property type="entry name" value="RdRP"/>
    <property type="match status" value="1"/>
</dbReference>
<feature type="domain" description="RDRP helical" evidence="13">
    <location>
        <begin position="321"/>
        <end position="403"/>
    </location>
</feature>
<evidence type="ECO:0000256" key="1">
    <source>
        <dbReference type="ARBA" id="ARBA00005762"/>
    </source>
</evidence>
<dbReference type="Pfam" id="PF26253">
    <property type="entry name" value="RdRP_head"/>
    <property type="match status" value="1"/>
</dbReference>
<dbReference type="GO" id="GO:0003968">
    <property type="term" value="F:RNA-directed RNA polymerase activity"/>
    <property type="evidence" value="ECO:0007669"/>
    <property type="project" value="UniProtKB-KW"/>
</dbReference>
<dbReference type="InterPro" id="IPR058752">
    <property type="entry name" value="RDRP_C_head"/>
</dbReference>
<dbReference type="InterPro" id="IPR007855">
    <property type="entry name" value="RDRP"/>
</dbReference>
<name>A0AAV0GNS6_9ASTE</name>
<dbReference type="GO" id="GO:0030422">
    <property type="term" value="P:siRNA processing"/>
    <property type="evidence" value="ECO:0007669"/>
    <property type="project" value="TreeGrafter"/>
</dbReference>
<keyword evidence="17" id="KW-1185">Reference proteome</keyword>
<sequence length="1203" mass="137091">MGSAFDWSKEDMNMIVTQISVGGFGSDVSAKHLYDYLQEQVGLIWRCRLKTSSTPYGSYPDYSIDPEHVRKSNYSEKVVPHAFVHFVMPGSAKAALAAAQRNQLILAGDTPLKVSLGPENPHRMNERRRNVLPHCLPDALIEMGVMVDRDEFVVCWRGPAKGADFYVDPYNATCRLVFTKDTVFNYQGENKQEIVKCDFKIEFSLKEINKIQRPDDYSSLVMLLQLASAPLLYYRTSADDTESSGPFEVPDDDDPWIRTTDFTGAIGRCNTYWVSIKPYKGPTFNKVIDYFRKQRINIDECPRQKIRRRDECSIGVAHPNPFFCIQDKEGMTFPVLFLLNAVVHKGIFNQHQLTDSFFSLLKRLPEDVNLAALKHIFAYKSPVYNASRKLESVQKWLLKNPKLTERRKELDDIVEVRRLVITPSKAYCFPPEAELANRVLRKYRNISDRFLRVTFMDEAMKTLSNNVLSFYPAFIVKEVDAKSSFAQKTSVFFRVKDIIRNGFRLCGRQYSFLAFSTNQLRDRSAWFFANGEGVRELDIRNWMGKFKDKNVAKCAARMGLCFSSTYATFEVLPKEVDWELEEVKRNTYIFSDGIGIITEELAERVAEKLQLTVNSPCAYQIRYAGAKGVVACWPKRKEGVSLHLRGSMRKFESDHTILEICSWTRFQPGFLNRQIVTLLSALGVEDKIFWNMQEKMMYRLNEMLLDSDIAFDVLTVSCGEQGVTAAIMLAAGFRPHKEPHLRGMLTSIRAAQLGDLRLKARIFVPSGRWLMGCFDELGELEQGQCFIQVSSVSLENCFTKHGSKFEARKNVKVIKGTVVIAKNPCLHPGDVRVLQAVDVPGLHHLYDCLVFPQKGERPHTNEASGSDLDGDLYFVTWDDNLIPPSRESYPPMEYAAAEVPELPRPVTHQQIADFFVKNMVNESLGAICNAHVVHSDLSEYGAFDEKCLKLAELAAIAVDFPKTGKVANMPAECKPKLYPDFMGKEEFQTYKSKKILGKLYRSVTEASDAENESPSSSLACLPEDIPYDADLEIPWSETSLEEAWSCKCSYDGQVNGLLGQYNVRREDEVVTGHIWSMPKHGNNKVNDMKERLKEAYRNLRKDFRKVFDQIPAHVKELSDNEKNSYYERKASAWYRVTYHPTWVKRTLELQNPDGGTGESVMLSFPWIAADYLARIKLRCRGVVGSSDSSKPINALSKYIVDRL</sequence>
<protein>
    <recommendedName>
        <fullName evidence="8">RNA-dependent RNA polymerase</fullName>
        <ecNumber evidence="8">2.7.7.48</ecNumber>
    </recommendedName>
</protein>
<keyword evidence="5 8" id="KW-0694">RNA-binding</keyword>
<dbReference type="Pfam" id="PF24577">
    <property type="entry name" value="RDR6_2nd"/>
    <property type="match status" value="1"/>
</dbReference>
<evidence type="ECO:0000256" key="9">
    <source>
        <dbReference type="SAM" id="Coils"/>
    </source>
</evidence>
<reference evidence="16" key="1">
    <citation type="submission" date="2022-07" db="EMBL/GenBank/DDBJ databases">
        <authorList>
            <person name="Macas J."/>
            <person name="Novak P."/>
            <person name="Neumann P."/>
        </authorList>
    </citation>
    <scope>NUCLEOTIDE SEQUENCE</scope>
</reference>
<keyword evidence="3 8" id="KW-0808">Transferase</keyword>
<dbReference type="EMBL" id="CAMAPF010000045">
    <property type="protein sequence ID" value="CAH9084207.1"/>
    <property type="molecule type" value="Genomic_DNA"/>
</dbReference>
<feature type="domain" description="RNA-dependent RNA polymerase 6-like second" evidence="12">
    <location>
        <begin position="136"/>
        <end position="296"/>
    </location>
</feature>
<dbReference type="GO" id="GO:0003723">
    <property type="term" value="F:RNA binding"/>
    <property type="evidence" value="ECO:0007669"/>
    <property type="project" value="UniProtKB-KW"/>
</dbReference>
<evidence type="ECO:0000256" key="2">
    <source>
        <dbReference type="ARBA" id="ARBA00022484"/>
    </source>
</evidence>
<dbReference type="Proteomes" id="UP001152523">
    <property type="component" value="Unassembled WGS sequence"/>
</dbReference>
<evidence type="ECO:0000256" key="7">
    <source>
        <dbReference type="ARBA" id="ARBA00048744"/>
    </source>
</evidence>
<dbReference type="PANTHER" id="PTHR23079:SF18">
    <property type="entry name" value="RNA-DEPENDENT RNA POLYMERASE 6"/>
    <property type="match status" value="1"/>
</dbReference>
<keyword evidence="2 8" id="KW-0696">RNA-directed RNA polymerase</keyword>
<dbReference type="EMBL" id="CAMAPF010001253">
    <property type="protein sequence ID" value="CAH9148816.1"/>
    <property type="molecule type" value="Genomic_DNA"/>
</dbReference>
<evidence type="ECO:0000256" key="4">
    <source>
        <dbReference type="ARBA" id="ARBA00022695"/>
    </source>
</evidence>
<keyword evidence="9" id="KW-0175">Coiled coil</keyword>
<dbReference type="InterPro" id="IPR057297">
    <property type="entry name" value="RDR6-like_2nd"/>
</dbReference>
<accession>A0AAV0GNS6</accession>
<evidence type="ECO:0000313" key="16">
    <source>
        <dbReference type="EMBL" id="CAH9148816.1"/>
    </source>
</evidence>
<organism evidence="16 17">
    <name type="scientific">Cuscuta epithymum</name>
    <dbReference type="NCBI Taxonomy" id="186058"/>
    <lineage>
        <taxon>Eukaryota</taxon>
        <taxon>Viridiplantae</taxon>
        <taxon>Streptophyta</taxon>
        <taxon>Embryophyta</taxon>
        <taxon>Tracheophyta</taxon>
        <taxon>Spermatophyta</taxon>
        <taxon>Magnoliopsida</taxon>
        <taxon>eudicotyledons</taxon>
        <taxon>Gunneridae</taxon>
        <taxon>Pentapetalae</taxon>
        <taxon>asterids</taxon>
        <taxon>lamiids</taxon>
        <taxon>Solanales</taxon>
        <taxon>Convolvulaceae</taxon>
        <taxon>Cuscuteae</taxon>
        <taxon>Cuscuta</taxon>
        <taxon>Cuscuta subgen. Cuscuta</taxon>
    </lineage>
</organism>
<dbReference type="AlphaFoldDB" id="A0AAV0GNS6"/>
<evidence type="ECO:0000256" key="3">
    <source>
        <dbReference type="ARBA" id="ARBA00022679"/>
    </source>
</evidence>
<gene>
    <name evidence="16" type="ORF">CEPIT_LOCUS44798</name>
    <name evidence="15" type="ORF">CEPIT_LOCUS8827</name>
</gene>
<dbReference type="Pfam" id="PF26252">
    <property type="entry name" value="RdRP_helical"/>
    <property type="match status" value="1"/>
</dbReference>
<evidence type="ECO:0000256" key="8">
    <source>
        <dbReference type="RuleBase" id="RU363098"/>
    </source>
</evidence>
<dbReference type="PANTHER" id="PTHR23079">
    <property type="entry name" value="RNA-DEPENDENT RNA POLYMERASE"/>
    <property type="match status" value="1"/>
</dbReference>
<feature type="domain" description="RDRP C-terminal head" evidence="14">
    <location>
        <begin position="1026"/>
        <end position="1196"/>
    </location>
</feature>
<feature type="coiled-coil region" evidence="9">
    <location>
        <begin position="1082"/>
        <end position="1109"/>
    </location>
</feature>
<dbReference type="Pfam" id="PF24572">
    <property type="entry name" value="RBD_RDR6"/>
    <property type="match status" value="1"/>
</dbReference>
<evidence type="ECO:0000313" key="15">
    <source>
        <dbReference type="EMBL" id="CAH9084207.1"/>
    </source>
</evidence>
<evidence type="ECO:0000259" key="14">
    <source>
        <dbReference type="Pfam" id="PF26253"/>
    </source>
</evidence>
<feature type="domain" description="RNA-dependent RNA polymerase 6-like RNA-binding" evidence="11">
    <location>
        <begin position="16"/>
        <end position="109"/>
    </location>
</feature>
<keyword evidence="6 8" id="KW-0943">RNA-mediated gene silencing</keyword>
<evidence type="ECO:0000259" key="11">
    <source>
        <dbReference type="Pfam" id="PF24572"/>
    </source>
</evidence>
<feature type="domain" description="RDRP core" evidence="10">
    <location>
        <begin position="421"/>
        <end position="1003"/>
    </location>
</feature>
<comment type="catalytic activity">
    <reaction evidence="7 8">
        <text>RNA(n) + a ribonucleoside 5'-triphosphate = RNA(n+1) + diphosphate</text>
        <dbReference type="Rhea" id="RHEA:21248"/>
        <dbReference type="Rhea" id="RHEA-COMP:14527"/>
        <dbReference type="Rhea" id="RHEA-COMP:17342"/>
        <dbReference type="ChEBI" id="CHEBI:33019"/>
        <dbReference type="ChEBI" id="CHEBI:61557"/>
        <dbReference type="ChEBI" id="CHEBI:140395"/>
        <dbReference type="EC" id="2.7.7.48"/>
    </reaction>
</comment>
<evidence type="ECO:0000256" key="6">
    <source>
        <dbReference type="ARBA" id="ARBA00023158"/>
    </source>
</evidence>
<evidence type="ECO:0000259" key="10">
    <source>
        <dbReference type="Pfam" id="PF05183"/>
    </source>
</evidence>
<proteinExistence type="inferred from homology"/>
<dbReference type="InterPro" id="IPR035979">
    <property type="entry name" value="RBD_domain_sf"/>
</dbReference>
<dbReference type="SUPFAM" id="SSF54928">
    <property type="entry name" value="RNA-binding domain, RBD"/>
    <property type="match status" value="1"/>
</dbReference>
<evidence type="ECO:0000259" key="12">
    <source>
        <dbReference type="Pfam" id="PF24577"/>
    </source>
</evidence>
<comment type="similarity">
    <text evidence="1 8">Belongs to the RdRP family.</text>
</comment>
<dbReference type="InterPro" id="IPR057298">
    <property type="entry name" value="RDR6-like_RBD"/>
</dbReference>
<evidence type="ECO:0000313" key="17">
    <source>
        <dbReference type="Proteomes" id="UP001152523"/>
    </source>
</evidence>
<dbReference type="GO" id="GO:0031380">
    <property type="term" value="C:nuclear RNA-directed RNA polymerase complex"/>
    <property type="evidence" value="ECO:0007669"/>
    <property type="project" value="TreeGrafter"/>
</dbReference>
<evidence type="ECO:0000259" key="13">
    <source>
        <dbReference type="Pfam" id="PF26252"/>
    </source>
</evidence>